<dbReference type="AlphaFoldDB" id="A0A4V0YHC5"/>
<dbReference type="EMBL" id="CP035491">
    <property type="protein sequence ID" value="QAY74231.1"/>
    <property type="molecule type" value="Genomic_DNA"/>
</dbReference>
<sequence>MTMQSDDRDEEVAAILDARAGQSARAAGADQSSDHPGIQELLNAADVAWASQQGAPPLADDPVAAMLGLVPDSELELDGKAVSSARKRAGLTVSALAERLAARGWEITNRDVFAWESGKNLTHVPALINALAEETGVDADRLRHKSGADPERARLAAVVGSEAFKGLAQRWARIQGTTVALAASALESRMLVAVHRGGAPEANVLLESLEALVESVEGAEDS</sequence>
<keyword evidence="3" id="KW-1185">Reference proteome</keyword>
<reference evidence="2 3" key="1">
    <citation type="submission" date="2019-01" db="EMBL/GenBank/DDBJ databases">
        <title>Genome sequencing of strain FW100M-8.</title>
        <authorList>
            <person name="Heo J."/>
            <person name="Kim S.-J."/>
            <person name="Kim J.-S."/>
            <person name="Hong S.-B."/>
            <person name="Kwon S.-W."/>
        </authorList>
    </citation>
    <scope>NUCLEOTIDE SEQUENCE [LARGE SCALE GENOMIC DNA]</scope>
    <source>
        <strain evidence="2 3">FW100M-8</strain>
    </source>
</reference>
<protein>
    <submittedName>
        <fullName evidence="2">Uncharacterized protein</fullName>
    </submittedName>
</protein>
<evidence type="ECO:0000313" key="2">
    <source>
        <dbReference type="EMBL" id="QAY74231.1"/>
    </source>
</evidence>
<dbReference type="GO" id="GO:0003677">
    <property type="term" value="F:DNA binding"/>
    <property type="evidence" value="ECO:0007669"/>
    <property type="project" value="InterPro"/>
</dbReference>
<dbReference type="InterPro" id="IPR001387">
    <property type="entry name" value="Cro/C1-type_HTH"/>
</dbReference>
<gene>
    <name evidence="2" type="ORF">ET445_13755</name>
</gene>
<dbReference type="Proteomes" id="UP000291259">
    <property type="component" value="Chromosome"/>
</dbReference>
<dbReference type="CDD" id="cd00093">
    <property type="entry name" value="HTH_XRE"/>
    <property type="match status" value="1"/>
</dbReference>
<dbReference type="OrthoDB" id="5061777at2"/>
<evidence type="ECO:0000313" key="3">
    <source>
        <dbReference type="Proteomes" id="UP000291259"/>
    </source>
</evidence>
<proteinExistence type="predicted"/>
<evidence type="ECO:0000256" key="1">
    <source>
        <dbReference type="SAM" id="MobiDB-lite"/>
    </source>
</evidence>
<dbReference type="KEGG" id="agf:ET445_13755"/>
<dbReference type="InterPro" id="IPR010982">
    <property type="entry name" value="Lambda_DNA-bd_dom_sf"/>
</dbReference>
<dbReference type="Gene3D" id="1.10.260.40">
    <property type="entry name" value="lambda repressor-like DNA-binding domains"/>
    <property type="match status" value="1"/>
</dbReference>
<name>A0A4V0YHC5_9MICO</name>
<feature type="region of interest" description="Disordered" evidence="1">
    <location>
        <begin position="17"/>
        <end position="36"/>
    </location>
</feature>
<accession>A0A4V0YHC5</accession>
<feature type="compositionally biased region" description="Low complexity" evidence="1">
    <location>
        <begin position="17"/>
        <end position="31"/>
    </location>
</feature>
<organism evidence="2 3">
    <name type="scientific">Agromyces protaetiae</name>
    <dbReference type="NCBI Taxonomy" id="2509455"/>
    <lineage>
        <taxon>Bacteria</taxon>
        <taxon>Bacillati</taxon>
        <taxon>Actinomycetota</taxon>
        <taxon>Actinomycetes</taxon>
        <taxon>Micrococcales</taxon>
        <taxon>Microbacteriaceae</taxon>
        <taxon>Agromyces</taxon>
    </lineage>
</organism>
<dbReference type="RefSeq" id="WP_129191777.1">
    <property type="nucleotide sequence ID" value="NZ_CP035491.1"/>
</dbReference>